<name>A0A916ZVE4_9HYPH</name>
<comment type="caution">
    <text evidence="1">The sequence shown here is derived from an EMBL/GenBank/DDBJ whole genome shotgun (WGS) entry which is preliminary data.</text>
</comment>
<keyword evidence="2" id="KW-1185">Reference proteome</keyword>
<dbReference type="RefSeq" id="WP_188910895.1">
    <property type="nucleotide sequence ID" value="NZ_BMIQ01000006.1"/>
</dbReference>
<organism evidence="1 2">
    <name type="scientific">Aureimonas endophytica</name>
    <dbReference type="NCBI Taxonomy" id="2027858"/>
    <lineage>
        <taxon>Bacteria</taxon>
        <taxon>Pseudomonadati</taxon>
        <taxon>Pseudomonadota</taxon>
        <taxon>Alphaproteobacteria</taxon>
        <taxon>Hyphomicrobiales</taxon>
        <taxon>Aurantimonadaceae</taxon>
        <taxon>Aureimonas</taxon>
    </lineage>
</organism>
<evidence type="ECO:0000313" key="2">
    <source>
        <dbReference type="Proteomes" id="UP000644699"/>
    </source>
</evidence>
<proteinExistence type="predicted"/>
<evidence type="ECO:0000313" key="1">
    <source>
        <dbReference type="EMBL" id="GGE13381.1"/>
    </source>
</evidence>
<protein>
    <submittedName>
        <fullName evidence="1">Uncharacterized protein</fullName>
    </submittedName>
</protein>
<accession>A0A916ZVE4</accession>
<sequence>MTMTGSSTRHRGRKAEWTIGRAGRRALAGLAAAVALCPPAGAEEAAEALSRPRSFAIADSFCFMPCLDAAKSHAQDLRSARVTISRVELSGPMIAHCDGKVAISTREGSEAEVMDELHRRYGEAALTSAAQIVLPAGPFRTGTATCAPTDGRAPTTFARLLSVEPQRITLLTESGVVYELVPVVAPTGR</sequence>
<reference evidence="1" key="2">
    <citation type="submission" date="2020-09" db="EMBL/GenBank/DDBJ databases">
        <authorList>
            <person name="Sun Q."/>
            <person name="Zhou Y."/>
        </authorList>
    </citation>
    <scope>NUCLEOTIDE SEQUENCE</scope>
    <source>
        <strain evidence="1">CGMCC 1.15367</strain>
    </source>
</reference>
<dbReference type="EMBL" id="BMIQ01000006">
    <property type="protein sequence ID" value="GGE13381.1"/>
    <property type="molecule type" value="Genomic_DNA"/>
</dbReference>
<reference evidence="1" key="1">
    <citation type="journal article" date="2014" name="Int. J. Syst. Evol. Microbiol.">
        <title>Complete genome sequence of Corynebacterium casei LMG S-19264T (=DSM 44701T), isolated from a smear-ripened cheese.</title>
        <authorList>
            <consortium name="US DOE Joint Genome Institute (JGI-PGF)"/>
            <person name="Walter F."/>
            <person name="Albersmeier A."/>
            <person name="Kalinowski J."/>
            <person name="Ruckert C."/>
        </authorList>
    </citation>
    <scope>NUCLEOTIDE SEQUENCE</scope>
    <source>
        <strain evidence="1">CGMCC 1.15367</strain>
    </source>
</reference>
<gene>
    <name evidence="1" type="ORF">GCM10011390_35580</name>
</gene>
<dbReference type="AlphaFoldDB" id="A0A916ZVE4"/>
<dbReference type="Proteomes" id="UP000644699">
    <property type="component" value="Unassembled WGS sequence"/>
</dbReference>